<evidence type="ECO:0000313" key="6">
    <source>
        <dbReference type="Ensembl" id="ENSAMEP00000029019.1"/>
    </source>
</evidence>
<keyword evidence="4" id="KW-0677">Repeat</keyword>
<dbReference type="PANTHER" id="PTHR46212">
    <property type="entry name" value="PEFLIN"/>
    <property type="match status" value="1"/>
</dbReference>
<evidence type="ECO:0000256" key="5">
    <source>
        <dbReference type="ARBA" id="ARBA00022837"/>
    </source>
</evidence>
<evidence type="ECO:0000256" key="1">
    <source>
        <dbReference type="ARBA" id="ARBA00004496"/>
    </source>
</evidence>
<dbReference type="Gene3D" id="1.10.238.10">
    <property type="entry name" value="EF-hand"/>
    <property type="match status" value="1"/>
</dbReference>
<accession>A0A7N5JR37</accession>
<protein>
    <recommendedName>
        <fullName evidence="8">EF-hand domain-containing protein</fullName>
    </recommendedName>
</protein>
<keyword evidence="3" id="KW-0479">Metal-binding</keyword>
<dbReference type="Proteomes" id="UP000008912">
    <property type="component" value="Unassembled WGS sequence"/>
</dbReference>
<dbReference type="AlphaFoldDB" id="A0A7N5JR37"/>
<evidence type="ECO:0000256" key="3">
    <source>
        <dbReference type="ARBA" id="ARBA00022723"/>
    </source>
</evidence>
<organism evidence="6 7">
    <name type="scientific">Ailuropoda melanoleuca</name>
    <name type="common">Giant panda</name>
    <dbReference type="NCBI Taxonomy" id="9646"/>
    <lineage>
        <taxon>Eukaryota</taxon>
        <taxon>Metazoa</taxon>
        <taxon>Chordata</taxon>
        <taxon>Craniata</taxon>
        <taxon>Vertebrata</taxon>
        <taxon>Euteleostomi</taxon>
        <taxon>Mammalia</taxon>
        <taxon>Eutheria</taxon>
        <taxon>Laurasiatheria</taxon>
        <taxon>Carnivora</taxon>
        <taxon>Caniformia</taxon>
        <taxon>Ursidae</taxon>
        <taxon>Ailuropoda</taxon>
    </lineage>
</organism>
<sequence length="157" mass="18536">ICRKRGETGSRSEVGEDKSGVILDKLQQALSNGTWTPFNQLTVRSIVSVFEPVWHELHEQNVFNSYDKDNFRMIDKNKLRQALSGYQLSDQFQDILIHKFYRHHGDKLFDDFIQGLQHSMISLPTLTDIFRHYYHTYQDGWIQVSYEQYLSMVFGIL</sequence>
<dbReference type="InterPro" id="IPR051426">
    <property type="entry name" value="Peflin/Sorcin_CaBP"/>
</dbReference>
<dbReference type="PANTHER" id="PTHR46212:SF9">
    <property type="entry name" value="PROGRAMMED CELL DEATH PROTEIN 6"/>
    <property type="match status" value="1"/>
</dbReference>
<name>A0A7N5JR37_AILME</name>
<keyword evidence="5" id="KW-0106">Calcium</keyword>
<dbReference type="SUPFAM" id="SSF47473">
    <property type="entry name" value="EF-hand"/>
    <property type="match status" value="1"/>
</dbReference>
<proteinExistence type="predicted"/>
<dbReference type="Ensembl" id="ENSAMET00000036462.1">
    <property type="protein sequence ID" value="ENSAMEP00000029019.1"/>
    <property type="gene ID" value="ENSAMEG00000029983.1"/>
</dbReference>
<reference evidence="6" key="2">
    <citation type="submission" date="2025-08" db="UniProtKB">
        <authorList>
            <consortium name="Ensembl"/>
        </authorList>
    </citation>
    <scope>IDENTIFICATION</scope>
</reference>
<evidence type="ECO:0000256" key="4">
    <source>
        <dbReference type="ARBA" id="ARBA00022737"/>
    </source>
</evidence>
<dbReference type="InterPro" id="IPR011992">
    <property type="entry name" value="EF-hand-dom_pair"/>
</dbReference>
<comment type="subcellular location">
    <subcellularLocation>
        <location evidence="1">Cytoplasm</location>
    </subcellularLocation>
</comment>
<reference evidence="6 7" key="1">
    <citation type="journal article" date="2010" name="Nature">
        <title>The sequence and de novo assembly of the giant panda genome.</title>
        <authorList>
            <person name="Li R."/>
            <person name="Fan W."/>
            <person name="Tian G."/>
            <person name="Zhu H."/>
            <person name="He L."/>
            <person name="Cai J."/>
            <person name="Huang Q."/>
            <person name="Cai Q."/>
            <person name="Li B."/>
            <person name="Bai Y."/>
            <person name="Zhang Z."/>
            <person name="Zhang Y."/>
            <person name="Wang W."/>
            <person name="Li J."/>
            <person name="Wei F."/>
            <person name="Li H."/>
            <person name="Jian M."/>
            <person name="Li J."/>
            <person name="Zhang Z."/>
            <person name="Nielsen R."/>
            <person name="Li D."/>
            <person name="Gu W."/>
            <person name="Yang Z."/>
            <person name="Xuan Z."/>
            <person name="Ryder O.A."/>
            <person name="Leung F.C."/>
            <person name="Zhou Y."/>
            <person name="Cao J."/>
            <person name="Sun X."/>
            <person name="Fu Y."/>
            <person name="Fang X."/>
            <person name="Guo X."/>
            <person name="Wang B."/>
            <person name="Hou R."/>
            <person name="Shen F."/>
            <person name="Mu B."/>
            <person name="Ni P."/>
            <person name="Lin R."/>
            <person name="Qian W."/>
            <person name="Wang G."/>
            <person name="Yu C."/>
            <person name="Nie W."/>
            <person name="Wang J."/>
            <person name="Wu Z."/>
            <person name="Liang H."/>
            <person name="Min J."/>
            <person name="Wu Q."/>
            <person name="Cheng S."/>
            <person name="Ruan J."/>
            <person name="Wang M."/>
            <person name="Shi Z."/>
            <person name="Wen M."/>
            <person name="Liu B."/>
            <person name="Ren X."/>
            <person name="Zheng H."/>
            <person name="Dong D."/>
            <person name="Cook K."/>
            <person name="Shan G."/>
            <person name="Zhang H."/>
            <person name="Kosiol C."/>
            <person name="Xie X."/>
            <person name="Lu Z."/>
            <person name="Zheng H."/>
            <person name="Li Y."/>
            <person name="Steiner C.C."/>
            <person name="Lam T.T."/>
            <person name="Lin S."/>
            <person name="Zhang Q."/>
            <person name="Li G."/>
            <person name="Tian J."/>
            <person name="Gong T."/>
            <person name="Liu H."/>
            <person name="Zhang D."/>
            <person name="Fang L."/>
            <person name="Ye C."/>
            <person name="Zhang J."/>
            <person name="Hu W."/>
            <person name="Xu A."/>
            <person name="Ren Y."/>
            <person name="Zhang G."/>
            <person name="Bruford M.W."/>
            <person name="Li Q."/>
            <person name="Ma L."/>
            <person name="Guo Y."/>
            <person name="An N."/>
            <person name="Hu Y."/>
            <person name="Zheng Y."/>
            <person name="Shi Y."/>
            <person name="Li Z."/>
            <person name="Liu Q."/>
            <person name="Chen Y."/>
            <person name="Zhao J."/>
            <person name="Qu N."/>
            <person name="Zhao S."/>
            <person name="Tian F."/>
            <person name="Wang X."/>
            <person name="Wang H."/>
            <person name="Xu L."/>
            <person name="Liu X."/>
            <person name="Vinar T."/>
            <person name="Wang Y."/>
            <person name="Lam T.W."/>
            <person name="Yiu S.M."/>
            <person name="Liu S."/>
            <person name="Zhang H."/>
            <person name="Li D."/>
            <person name="Huang Y."/>
            <person name="Wang X."/>
            <person name="Yang G."/>
            <person name="Jiang Z."/>
            <person name="Wang J."/>
            <person name="Qin N."/>
            <person name="Li L."/>
            <person name="Li J."/>
            <person name="Bolund L."/>
            <person name="Kristiansen K."/>
            <person name="Wong G.K."/>
            <person name="Olson M."/>
            <person name="Zhang X."/>
            <person name="Li S."/>
            <person name="Yang H."/>
            <person name="Wang J."/>
            <person name="Wang J."/>
        </authorList>
    </citation>
    <scope>NUCLEOTIDE SEQUENCE [LARGE SCALE GENOMIC DNA]</scope>
</reference>
<evidence type="ECO:0000256" key="2">
    <source>
        <dbReference type="ARBA" id="ARBA00022490"/>
    </source>
</evidence>
<reference evidence="6" key="3">
    <citation type="submission" date="2025-09" db="UniProtKB">
        <authorList>
            <consortium name="Ensembl"/>
        </authorList>
    </citation>
    <scope>IDENTIFICATION</scope>
</reference>
<evidence type="ECO:0008006" key="8">
    <source>
        <dbReference type="Google" id="ProtNLM"/>
    </source>
</evidence>
<keyword evidence="7" id="KW-1185">Reference proteome</keyword>
<dbReference type="InParanoid" id="A0A7N5JR37"/>
<dbReference type="GO" id="GO:0005737">
    <property type="term" value="C:cytoplasm"/>
    <property type="evidence" value="ECO:0007669"/>
    <property type="project" value="UniProtKB-SubCell"/>
</dbReference>
<dbReference type="GO" id="GO:0046872">
    <property type="term" value="F:metal ion binding"/>
    <property type="evidence" value="ECO:0007669"/>
    <property type="project" value="UniProtKB-KW"/>
</dbReference>
<keyword evidence="2" id="KW-0963">Cytoplasm</keyword>
<evidence type="ECO:0000313" key="7">
    <source>
        <dbReference type="Proteomes" id="UP000008912"/>
    </source>
</evidence>